<gene>
    <name evidence="5" type="ORF">IZO911_LOCUS21272</name>
    <name evidence="6" type="ORF">KXQ929_LOCUS24731</name>
</gene>
<dbReference type="Gene3D" id="3.50.4.10">
    <property type="entry name" value="Hepatocyte Growth Factor"/>
    <property type="match status" value="1"/>
</dbReference>
<dbReference type="CDD" id="cd01100">
    <property type="entry name" value="APPLE_Factor_XI_like"/>
    <property type="match status" value="1"/>
</dbReference>
<reference evidence="5" key="1">
    <citation type="submission" date="2021-02" db="EMBL/GenBank/DDBJ databases">
        <authorList>
            <person name="Nowell W R."/>
        </authorList>
    </citation>
    <scope>NUCLEOTIDE SEQUENCE</scope>
</reference>
<dbReference type="SMART" id="SM00223">
    <property type="entry name" value="APPLE"/>
    <property type="match status" value="1"/>
</dbReference>
<evidence type="ECO:0000256" key="3">
    <source>
        <dbReference type="SAM" id="SignalP"/>
    </source>
</evidence>
<dbReference type="GO" id="GO:0006508">
    <property type="term" value="P:proteolysis"/>
    <property type="evidence" value="ECO:0007669"/>
    <property type="project" value="InterPro"/>
</dbReference>
<feature type="signal peptide" evidence="3">
    <location>
        <begin position="1"/>
        <end position="21"/>
    </location>
</feature>
<dbReference type="Pfam" id="PF14295">
    <property type="entry name" value="PAN_4"/>
    <property type="match status" value="1"/>
</dbReference>
<evidence type="ECO:0000313" key="5">
    <source>
        <dbReference type="EMBL" id="CAF1068340.1"/>
    </source>
</evidence>
<dbReference type="Proteomes" id="UP000663868">
    <property type="component" value="Unassembled WGS sequence"/>
</dbReference>
<feature type="domain" description="Apple" evidence="4">
    <location>
        <begin position="58"/>
        <end position="128"/>
    </location>
</feature>
<evidence type="ECO:0000313" key="6">
    <source>
        <dbReference type="EMBL" id="CAF3935822.1"/>
    </source>
</evidence>
<evidence type="ECO:0000313" key="7">
    <source>
        <dbReference type="Proteomes" id="UP000663860"/>
    </source>
</evidence>
<dbReference type="AlphaFoldDB" id="A0A814LVK5"/>
<dbReference type="InterPro" id="IPR003609">
    <property type="entry name" value="Pan_app"/>
</dbReference>
<feature type="chain" id="PRO_5035601706" description="Apple domain-containing protein" evidence="3">
    <location>
        <begin position="22"/>
        <end position="133"/>
    </location>
</feature>
<dbReference type="EMBL" id="CAJOBB010002078">
    <property type="protein sequence ID" value="CAF3935822.1"/>
    <property type="molecule type" value="Genomic_DNA"/>
</dbReference>
<dbReference type="Proteomes" id="UP000663860">
    <property type="component" value="Unassembled WGS sequence"/>
</dbReference>
<proteinExistence type="predicted"/>
<dbReference type="InterPro" id="IPR000177">
    <property type="entry name" value="Apple"/>
</dbReference>
<evidence type="ECO:0000259" key="4">
    <source>
        <dbReference type="SMART" id="SM00223"/>
    </source>
</evidence>
<evidence type="ECO:0000256" key="2">
    <source>
        <dbReference type="ARBA" id="ARBA00023157"/>
    </source>
</evidence>
<keyword evidence="2" id="KW-1015">Disulfide bond</keyword>
<keyword evidence="3" id="KW-0732">Signal</keyword>
<dbReference type="GO" id="GO:0005576">
    <property type="term" value="C:extracellular region"/>
    <property type="evidence" value="ECO:0007669"/>
    <property type="project" value="InterPro"/>
</dbReference>
<comment type="caution">
    <text evidence="5">The sequence shown here is derived from an EMBL/GenBank/DDBJ whole genome shotgun (WGS) entry which is preliminary data.</text>
</comment>
<protein>
    <recommendedName>
        <fullName evidence="4">Apple domain-containing protein</fullName>
    </recommendedName>
</protein>
<sequence length="133" mass="14230">MQSSIIAFILVGIVIISQTSARSLYNNDDNDFAEQFIRALSDMKRGAPYHDVATSSRCLEFVVGKDNYGGDMDASQPAQVRSAAACAAICDSYPDCTAWTFNVKSGSCWTKDKKPALSASPDAITGTCKASTK</sequence>
<evidence type="ECO:0000256" key="1">
    <source>
        <dbReference type="ARBA" id="ARBA00022737"/>
    </source>
</evidence>
<dbReference type="EMBL" id="CAJNOE010000228">
    <property type="protein sequence ID" value="CAF1068340.1"/>
    <property type="molecule type" value="Genomic_DNA"/>
</dbReference>
<organism evidence="5 7">
    <name type="scientific">Adineta steineri</name>
    <dbReference type="NCBI Taxonomy" id="433720"/>
    <lineage>
        <taxon>Eukaryota</taxon>
        <taxon>Metazoa</taxon>
        <taxon>Spiralia</taxon>
        <taxon>Gnathifera</taxon>
        <taxon>Rotifera</taxon>
        <taxon>Eurotatoria</taxon>
        <taxon>Bdelloidea</taxon>
        <taxon>Adinetida</taxon>
        <taxon>Adinetidae</taxon>
        <taxon>Adineta</taxon>
    </lineage>
</organism>
<keyword evidence="1" id="KW-0677">Repeat</keyword>
<accession>A0A814LVK5</accession>
<name>A0A814LVK5_9BILA</name>